<comment type="cofactor">
    <cofactor evidence="1">
        <name>Zn(2+)</name>
        <dbReference type="ChEBI" id="CHEBI:29105"/>
    </cofactor>
</comment>
<dbReference type="InterPro" id="IPR004387">
    <property type="entry name" value="Pept_M50_Zn"/>
</dbReference>
<dbReference type="Pfam" id="PF02163">
    <property type="entry name" value="Peptidase_M50"/>
    <property type="match status" value="1"/>
</dbReference>
<comment type="similarity">
    <text evidence="3">Belongs to the peptidase M50B family.</text>
</comment>
<dbReference type="PANTHER" id="PTHR42837">
    <property type="entry name" value="REGULATOR OF SIGMA-E PROTEASE RSEP"/>
    <property type="match status" value="1"/>
</dbReference>
<dbReference type="Gene3D" id="2.30.42.10">
    <property type="match status" value="1"/>
</dbReference>
<dbReference type="CDD" id="cd06163">
    <property type="entry name" value="S2P-M50_PDZ_RseP-like"/>
    <property type="match status" value="1"/>
</dbReference>
<evidence type="ECO:0000256" key="3">
    <source>
        <dbReference type="ARBA" id="ARBA00007931"/>
    </source>
</evidence>
<evidence type="ECO:0000313" key="13">
    <source>
        <dbReference type="EMBL" id="HJA03291.1"/>
    </source>
</evidence>
<keyword evidence="8 11" id="KW-1133">Transmembrane helix</keyword>
<reference evidence="13" key="1">
    <citation type="journal article" date="2021" name="PeerJ">
        <title>Extensive microbial diversity within the chicken gut microbiome revealed by metagenomics and culture.</title>
        <authorList>
            <person name="Gilroy R."/>
            <person name="Ravi A."/>
            <person name="Getino M."/>
            <person name="Pursley I."/>
            <person name="Horton D.L."/>
            <person name="Alikhan N.F."/>
            <person name="Baker D."/>
            <person name="Gharbi K."/>
            <person name="Hall N."/>
            <person name="Watson M."/>
            <person name="Adriaenssens E.M."/>
            <person name="Foster-Nyarko E."/>
            <person name="Jarju S."/>
            <person name="Secka A."/>
            <person name="Antonio M."/>
            <person name="Oren A."/>
            <person name="Chaudhuri R.R."/>
            <person name="La Ragione R."/>
            <person name="Hildebrand F."/>
            <person name="Pallen M.J."/>
        </authorList>
    </citation>
    <scope>NUCLEOTIDE SEQUENCE</scope>
    <source>
        <strain evidence="13">ChiHjej8B7-3636</strain>
    </source>
</reference>
<name>A0A9D2H4J0_9MICO</name>
<evidence type="ECO:0000259" key="12">
    <source>
        <dbReference type="SMART" id="SM00228"/>
    </source>
</evidence>
<evidence type="ECO:0000256" key="5">
    <source>
        <dbReference type="ARBA" id="ARBA00022692"/>
    </source>
</evidence>
<accession>A0A9D2H4J0</accession>
<evidence type="ECO:0000256" key="9">
    <source>
        <dbReference type="ARBA" id="ARBA00023049"/>
    </source>
</evidence>
<gene>
    <name evidence="13" type="ORF">H9800_00315</name>
</gene>
<protein>
    <submittedName>
        <fullName evidence="13">Site-2 protease family protein</fullName>
    </submittedName>
</protein>
<keyword evidence="6" id="KW-0378">Hydrolase</keyword>
<comment type="caution">
    <text evidence="13">The sequence shown here is derived from an EMBL/GenBank/DDBJ whole genome shotgun (WGS) entry which is preliminary data.</text>
</comment>
<keyword evidence="4 13" id="KW-0645">Protease</keyword>
<dbReference type="GO" id="GO:0004222">
    <property type="term" value="F:metalloendopeptidase activity"/>
    <property type="evidence" value="ECO:0007669"/>
    <property type="project" value="InterPro"/>
</dbReference>
<evidence type="ECO:0000256" key="10">
    <source>
        <dbReference type="ARBA" id="ARBA00023136"/>
    </source>
</evidence>
<evidence type="ECO:0000256" key="11">
    <source>
        <dbReference type="SAM" id="Phobius"/>
    </source>
</evidence>
<keyword evidence="9" id="KW-0482">Metalloprotease</keyword>
<dbReference type="SMART" id="SM00228">
    <property type="entry name" value="PDZ"/>
    <property type="match status" value="1"/>
</dbReference>
<keyword evidence="10 11" id="KW-0472">Membrane</keyword>
<evidence type="ECO:0000313" key="14">
    <source>
        <dbReference type="Proteomes" id="UP000824220"/>
    </source>
</evidence>
<dbReference type="GO" id="GO:0006508">
    <property type="term" value="P:proteolysis"/>
    <property type="evidence" value="ECO:0007669"/>
    <property type="project" value="UniProtKB-KW"/>
</dbReference>
<evidence type="ECO:0000256" key="6">
    <source>
        <dbReference type="ARBA" id="ARBA00022801"/>
    </source>
</evidence>
<dbReference type="Pfam" id="PF17820">
    <property type="entry name" value="PDZ_6"/>
    <property type="match status" value="1"/>
</dbReference>
<dbReference type="InterPro" id="IPR008915">
    <property type="entry name" value="Peptidase_M50"/>
</dbReference>
<dbReference type="CDD" id="cd23081">
    <property type="entry name" value="cpPDZ_EcRseP-like"/>
    <property type="match status" value="1"/>
</dbReference>
<evidence type="ECO:0000256" key="8">
    <source>
        <dbReference type="ARBA" id="ARBA00022989"/>
    </source>
</evidence>
<proteinExistence type="inferred from homology"/>
<feature type="transmembrane region" description="Helical" evidence="11">
    <location>
        <begin position="341"/>
        <end position="362"/>
    </location>
</feature>
<evidence type="ECO:0000256" key="7">
    <source>
        <dbReference type="ARBA" id="ARBA00022833"/>
    </source>
</evidence>
<feature type="transmembrane region" description="Helical" evidence="11">
    <location>
        <begin position="123"/>
        <end position="145"/>
    </location>
</feature>
<evidence type="ECO:0000256" key="2">
    <source>
        <dbReference type="ARBA" id="ARBA00004141"/>
    </source>
</evidence>
<keyword evidence="5 11" id="KW-0812">Transmembrane</keyword>
<dbReference type="SUPFAM" id="SSF50156">
    <property type="entry name" value="PDZ domain-like"/>
    <property type="match status" value="1"/>
</dbReference>
<sequence length="367" mass="38571">MSVILFIAGVLVMLVGLGVSIALHELGHILPAKAFGVRVGQYMIGFGPTLWSKRVGETEYGFKALPLGGFISIAGMYPPSPEADGRKKRVWSTLVQDAREQNDETIAEAGERTLYRLATWKRVVVMLGGPFMNLLLAVAIFSGLLSGLGVMQSTTTVASVSECVVAAGAERTECEPGDAPTPAAEAGLEPGDTITSVDGTAVSTFDEASAIIRERADSTIPIGIERDGSAQTLKITPILAENEYTNDHGEVVTGEVGFVGFSPTSQRVKQPLWAGAQQALDNTVAVGEVIVQLPVKLYDVAVDLFTGQDRDPDGPISVIGVGRIAGEVAATEAPIVDRAAFLLNILGAVNIALMMFNLIPLLPLDGG</sequence>
<dbReference type="InterPro" id="IPR036034">
    <property type="entry name" value="PDZ_sf"/>
</dbReference>
<organism evidence="13 14">
    <name type="scientific">Candidatus Microbacterium stercoravium</name>
    <dbReference type="NCBI Taxonomy" id="2838697"/>
    <lineage>
        <taxon>Bacteria</taxon>
        <taxon>Bacillati</taxon>
        <taxon>Actinomycetota</taxon>
        <taxon>Actinomycetes</taxon>
        <taxon>Micrococcales</taxon>
        <taxon>Microbacteriaceae</taxon>
        <taxon>Microbacterium</taxon>
    </lineage>
</organism>
<dbReference type="Proteomes" id="UP000824220">
    <property type="component" value="Unassembled WGS sequence"/>
</dbReference>
<dbReference type="AlphaFoldDB" id="A0A9D2H4J0"/>
<dbReference type="GO" id="GO:0016020">
    <property type="term" value="C:membrane"/>
    <property type="evidence" value="ECO:0007669"/>
    <property type="project" value="UniProtKB-SubCell"/>
</dbReference>
<keyword evidence="7" id="KW-0862">Zinc</keyword>
<evidence type="ECO:0000256" key="1">
    <source>
        <dbReference type="ARBA" id="ARBA00001947"/>
    </source>
</evidence>
<reference evidence="13" key="2">
    <citation type="submission" date="2021-04" db="EMBL/GenBank/DDBJ databases">
        <authorList>
            <person name="Gilroy R."/>
        </authorList>
    </citation>
    <scope>NUCLEOTIDE SEQUENCE</scope>
    <source>
        <strain evidence="13">ChiHjej8B7-3636</strain>
    </source>
</reference>
<dbReference type="InterPro" id="IPR001478">
    <property type="entry name" value="PDZ"/>
</dbReference>
<feature type="domain" description="PDZ" evidence="12">
    <location>
        <begin position="146"/>
        <end position="228"/>
    </location>
</feature>
<dbReference type="PANTHER" id="PTHR42837:SF2">
    <property type="entry name" value="MEMBRANE METALLOPROTEASE ARASP2, CHLOROPLASTIC-RELATED"/>
    <property type="match status" value="1"/>
</dbReference>
<evidence type="ECO:0000256" key="4">
    <source>
        <dbReference type="ARBA" id="ARBA00022670"/>
    </source>
</evidence>
<feature type="non-terminal residue" evidence="13">
    <location>
        <position position="367"/>
    </location>
</feature>
<comment type="subcellular location">
    <subcellularLocation>
        <location evidence="2">Membrane</location>
        <topology evidence="2">Multi-pass membrane protein</topology>
    </subcellularLocation>
</comment>
<dbReference type="InterPro" id="IPR041489">
    <property type="entry name" value="PDZ_6"/>
</dbReference>
<dbReference type="EMBL" id="DXAM01000007">
    <property type="protein sequence ID" value="HJA03291.1"/>
    <property type="molecule type" value="Genomic_DNA"/>
</dbReference>